<evidence type="ECO:0000256" key="10">
    <source>
        <dbReference type="ARBA" id="ARBA00023077"/>
    </source>
</evidence>
<feature type="domain" description="AMIN" evidence="18">
    <location>
        <begin position="81"/>
        <end position="170"/>
    </location>
</feature>
<dbReference type="CDD" id="cd01347">
    <property type="entry name" value="ligand_gated_channel"/>
    <property type="match status" value="1"/>
</dbReference>
<dbReference type="Gene3D" id="2.40.170.20">
    <property type="entry name" value="TonB-dependent receptor, beta-barrel domain"/>
    <property type="match status" value="1"/>
</dbReference>
<dbReference type="InterPro" id="IPR021731">
    <property type="entry name" value="AMIN_dom"/>
</dbReference>
<dbReference type="FunFam" id="2.170.130.10:FF:000001">
    <property type="entry name" value="Catecholate siderophore TonB-dependent receptor"/>
    <property type="match status" value="1"/>
</dbReference>
<evidence type="ECO:0000256" key="15">
    <source>
        <dbReference type="SAM" id="MobiDB-lite"/>
    </source>
</evidence>
<evidence type="ECO:0000256" key="6">
    <source>
        <dbReference type="ARBA" id="ARBA00022692"/>
    </source>
</evidence>
<evidence type="ECO:0000259" key="17">
    <source>
        <dbReference type="Pfam" id="PF07715"/>
    </source>
</evidence>
<evidence type="ECO:0000256" key="12">
    <source>
        <dbReference type="ARBA" id="ARBA00023237"/>
    </source>
</evidence>
<organism evidence="19 20">
    <name type="scientific">Myxacorys almedinensis A</name>
    <dbReference type="NCBI Taxonomy" id="2690445"/>
    <lineage>
        <taxon>Bacteria</taxon>
        <taxon>Bacillati</taxon>
        <taxon>Cyanobacteriota</taxon>
        <taxon>Cyanophyceae</taxon>
        <taxon>Leptolyngbyales</taxon>
        <taxon>Leptolyngbyaceae</taxon>
        <taxon>Myxacorys</taxon>
        <taxon>Myxacorys almedinensis</taxon>
    </lineage>
</organism>
<keyword evidence="10 14" id="KW-0798">TonB box</keyword>
<gene>
    <name evidence="19" type="ORF">GS601_09230</name>
</gene>
<evidence type="ECO:0000313" key="19">
    <source>
        <dbReference type="EMBL" id="NDJ17466.1"/>
    </source>
</evidence>
<dbReference type="PANTHER" id="PTHR32552">
    <property type="entry name" value="FERRICHROME IRON RECEPTOR-RELATED"/>
    <property type="match status" value="1"/>
</dbReference>
<dbReference type="FunFam" id="2.40.170.20:FF:000005">
    <property type="entry name" value="TonB-dependent siderophore receptor"/>
    <property type="match status" value="1"/>
</dbReference>
<dbReference type="Pfam" id="PF07715">
    <property type="entry name" value="Plug"/>
    <property type="match status" value="1"/>
</dbReference>
<feature type="domain" description="TonB-dependent receptor-like beta-barrel" evidence="16">
    <location>
        <begin position="388"/>
        <end position="830"/>
    </location>
</feature>
<evidence type="ECO:0000256" key="8">
    <source>
        <dbReference type="ARBA" id="ARBA00023004"/>
    </source>
</evidence>
<keyword evidence="11 13" id="KW-0472">Membrane</keyword>
<comment type="similarity">
    <text evidence="2 13 14">Belongs to the TonB-dependent receptor family.</text>
</comment>
<evidence type="ECO:0000256" key="11">
    <source>
        <dbReference type="ARBA" id="ARBA00023136"/>
    </source>
</evidence>
<comment type="subcellular location">
    <subcellularLocation>
        <location evidence="1 13">Cell outer membrane</location>
        <topology evidence="1 13">Multi-pass membrane protein</topology>
    </subcellularLocation>
</comment>
<dbReference type="NCBIfam" id="TIGR01783">
    <property type="entry name" value="TonB-siderophor"/>
    <property type="match status" value="1"/>
</dbReference>
<reference evidence="19" key="1">
    <citation type="submission" date="2019-12" db="EMBL/GenBank/DDBJ databases">
        <title>High-Quality draft genome sequences of three cyanobacteria isolated from the limestone walls of the Old Cathedral of Coimbra.</title>
        <authorList>
            <person name="Tiago I."/>
            <person name="Soares F."/>
            <person name="Portugal A."/>
        </authorList>
    </citation>
    <scope>NUCLEOTIDE SEQUENCE</scope>
    <source>
        <strain evidence="19">A</strain>
    </source>
</reference>
<evidence type="ECO:0000256" key="4">
    <source>
        <dbReference type="ARBA" id="ARBA00022452"/>
    </source>
</evidence>
<comment type="caution">
    <text evidence="19">The sequence shown here is derived from an EMBL/GenBank/DDBJ whole genome shotgun (WGS) entry which is preliminary data.</text>
</comment>
<keyword evidence="5" id="KW-0410">Iron transport</keyword>
<evidence type="ECO:0000256" key="13">
    <source>
        <dbReference type="PROSITE-ProRule" id="PRU01360"/>
    </source>
</evidence>
<dbReference type="InterPro" id="IPR012910">
    <property type="entry name" value="Plug_dom"/>
</dbReference>
<dbReference type="InterPro" id="IPR010105">
    <property type="entry name" value="TonB_sidphr_rcpt"/>
</dbReference>
<evidence type="ECO:0000313" key="20">
    <source>
        <dbReference type="Proteomes" id="UP000646053"/>
    </source>
</evidence>
<feature type="region of interest" description="Disordered" evidence="15">
    <location>
        <begin position="40"/>
        <end position="59"/>
    </location>
</feature>
<dbReference type="PROSITE" id="PS52016">
    <property type="entry name" value="TONB_DEPENDENT_REC_3"/>
    <property type="match status" value="1"/>
</dbReference>
<accession>A0A8J8CJC5</accession>
<evidence type="ECO:0000259" key="18">
    <source>
        <dbReference type="Pfam" id="PF11741"/>
    </source>
</evidence>
<sequence length="861" mass="94103">MKLWQVGGLAVTVSLVGMLVPTELRFALIAATGAIAAEVTPQVSRSQERDSSGSLRSNRPATTVKEWMAQVEAAQVQVTGVKLERTEAGLDIVLETAEGKPLTIDATKFRTEGNSLIAEIPNATLALPQGQPFVAENPTADVANVRVEQQAGNIRVSVAGNNALPQTEVTLKAGGLAYSLNPEADEPDEEIVVTGERGGYRVPNTSVGTRTDTPLRDIPQTIQVVPQEVLRDQNVTRLQDATRNVAGASQGGSSITDRDQQVTLRGFESRVLRNGVRDQDRPDTGVDFANIERVEVLSGPASVLFGRNSPGGAVNVVTKQPLRDPFYAVNATIGSFDFYRGAIDLSGPLNDSRTVLYRLNVAYQDRNAFVDRFDESQFFISPVISLALGDHTRLTLEGEYIDTADSFFFGLPIEGTVLPNPNGRIPRNRNTAESYVNSTLSRVGYRLEHQFSDNWSIQNVFRASFFETESSLVVQNLGIGLNPDQRTINRTRFDGSEDRQSYGLQTYLTGEFSTGSIDHQLLFGVDLNRLDGGGYTATAGRGFIGTASPIDVFNPVYGQPTGPLTLDFDVDLLTDSLGVYVQDLVTLAPNLKLLLGGQFDLFRQTTKDNLADTESTESSNAFSPRVGIVYQPIPPISLYASYARSFLPNGGTDFEGNQFQPERGTQYEVGVKADLNDQLSATLAFYNLTRSNVLTPDTRPGVPPDRFSIQVGEQRSRGFDLTLGGEILPGWSIIVGYAYIDAEVTATNDNSIPVGSGLGNVPQNSFNLWTKYEFQSGVLQGFGVGVGLFYVGERPGFFDTSYELPSYLRTDAALYYQRDRFRAAVNFRNLFNITYFESSYGRGSIFYGEPFAVQGTISWQF</sequence>
<feature type="domain" description="TonB-dependent receptor plug" evidence="17">
    <location>
        <begin position="215"/>
        <end position="313"/>
    </location>
</feature>
<dbReference type="InterPro" id="IPR036942">
    <property type="entry name" value="Beta-barrel_TonB_sf"/>
</dbReference>
<dbReference type="Pfam" id="PF11741">
    <property type="entry name" value="AMIN"/>
    <property type="match status" value="1"/>
</dbReference>
<name>A0A8J8CJC5_9CYAN</name>
<dbReference type="EMBL" id="WVIE01000008">
    <property type="protein sequence ID" value="NDJ17466.1"/>
    <property type="molecule type" value="Genomic_DNA"/>
</dbReference>
<keyword evidence="3 13" id="KW-0813">Transport</keyword>
<evidence type="ECO:0000259" key="16">
    <source>
        <dbReference type="Pfam" id="PF00593"/>
    </source>
</evidence>
<keyword evidence="8" id="KW-0408">Iron</keyword>
<keyword evidence="20" id="KW-1185">Reference proteome</keyword>
<keyword evidence="12 13" id="KW-0998">Cell outer membrane</keyword>
<dbReference type="InterPro" id="IPR037066">
    <property type="entry name" value="Plug_dom_sf"/>
</dbReference>
<dbReference type="Proteomes" id="UP000646053">
    <property type="component" value="Unassembled WGS sequence"/>
</dbReference>
<dbReference type="GO" id="GO:0015891">
    <property type="term" value="P:siderophore transport"/>
    <property type="evidence" value="ECO:0007669"/>
    <property type="project" value="InterPro"/>
</dbReference>
<keyword evidence="6 13" id="KW-0812">Transmembrane</keyword>
<evidence type="ECO:0000256" key="14">
    <source>
        <dbReference type="RuleBase" id="RU003357"/>
    </source>
</evidence>
<keyword evidence="19" id="KW-0675">Receptor</keyword>
<dbReference type="GO" id="GO:0009279">
    <property type="term" value="C:cell outer membrane"/>
    <property type="evidence" value="ECO:0007669"/>
    <property type="project" value="UniProtKB-SubCell"/>
</dbReference>
<dbReference type="SUPFAM" id="SSF56935">
    <property type="entry name" value="Porins"/>
    <property type="match status" value="1"/>
</dbReference>
<evidence type="ECO:0000256" key="9">
    <source>
        <dbReference type="ARBA" id="ARBA00023065"/>
    </source>
</evidence>
<keyword evidence="4 13" id="KW-1134">Transmembrane beta strand</keyword>
<dbReference type="GO" id="GO:0038023">
    <property type="term" value="F:signaling receptor activity"/>
    <property type="evidence" value="ECO:0007669"/>
    <property type="project" value="InterPro"/>
</dbReference>
<dbReference type="InterPro" id="IPR039426">
    <property type="entry name" value="TonB-dep_rcpt-like"/>
</dbReference>
<dbReference type="Gene3D" id="2.170.130.10">
    <property type="entry name" value="TonB-dependent receptor, plug domain"/>
    <property type="match status" value="1"/>
</dbReference>
<evidence type="ECO:0000256" key="5">
    <source>
        <dbReference type="ARBA" id="ARBA00022496"/>
    </source>
</evidence>
<evidence type="ECO:0000256" key="3">
    <source>
        <dbReference type="ARBA" id="ARBA00022448"/>
    </source>
</evidence>
<evidence type="ECO:0000256" key="1">
    <source>
        <dbReference type="ARBA" id="ARBA00004571"/>
    </source>
</evidence>
<dbReference type="InterPro" id="IPR000531">
    <property type="entry name" value="Beta-barrel_TonB"/>
</dbReference>
<protein>
    <submittedName>
        <fullName evidence="19">TonB-dependent siderophore receptor</fullName>
    </submittedName>
</protein>
<evidence type="ECO:0000256" key="2">
    <source>
        <dbReference type="ARBA" id="ARBA00009810"/>
    </source>
</evidence>
<dbReference type="AlphaFoldDB" id="A0A8J8CJC5"/>
<evidence type="ECO:0000256" key="7">
    <source>
        <dbReference type="ARBA" id="ARBA00022729"/>
    </source>
</evidence>
<proteinExistence type="inferred from homology"/>
<dbReference type="Pfam" id="PF00593">
    <property type="entry name" value="TonB_dep_Rec_b-barrel"/>
    <property type="match status" value="1"/>
</dbReference>
<keyword evidence="7" id="KW-0732">Signal</keyword>
<dbReference type="GO" id="GO:0015344">
    <property type="term" value="F:siderophore uptake transmembrane transporter activity"/>
    <property type="evidence" value="ECO:0007669"/>
    <property type="project" value="TreeGrafter"/>
</dbReference>
<keyword evidence="9" id="KW-0406">Ion transport</keyword>
<dbReference type="PANTHER" id="PTHR32552:SF68">
    <property type="entry name" value="FERRICHROME OUTER MEMBRANE TRANSPORTER_PHAGE RECEPTOR"/>
    <property type="match status" value="1"/>
</dbReference>